<dbReference type="OrthoDB" id="2011769at2759"/>
<dbReference type="PANTHER" id="PTHR45697">
    <property type="entry name" value="ADP-RIBOSYLATION FACTOR-LIKE PROTEIN 2-RELATED"/>
    <property type="match status" value="1"/>
</dbReference>
<keyword evidence="1 3" id="KW-0547">Nucleotide-binding</keyword>
<evidence type="ECO:0000313" key="4">
    <source>
        <dbReference type="EMBL" id="CDW91738.1"/>
    </source>
</evidence>
<evidence type="ECO:0000256" key="1">
    <source>
        <dbReference type="ARBA" id="ARBA00022741"/>
    </source>
</evidence>
<dbReference type="InParanoid" id="A0A078BDT2"/>
<feature type="binding site" evidence="3">
    <location>
        <begin position="35"/>
        <end position="38"/>
    </location>
    <ligand>
        <name>GTP</name>
        <dbReference type="ChEBI" id="CHEBI:37565"/>
    </ligand>
</feature>
<dbReference type="Gene3D" id="3.40.50.300">
    <property type="entry name" value="P-loop containing nucleotide triphosphate hydrolases"/>
    <property type="match status" value="1"/>
</dbReference>
<dbReference type="GO" id="GO:0003924">
    <property type="term" value="F:GTPase activity"/>
    <property type="evidence" value="ECO:0007669"/>
    <property type="project" value="InterPro"/>
</dbReference>
<name>A0A078BDT2_STYLE</name>
<keyword evidence="2 3" id="KW-0342">GTP-binding</keyword>
<accession>A0A078BDT2</accession>
<keyword evidence="5" id="KW-1185">Reference proteome</keyword>
<protein>
    <submittedName>
        <fullName evidence="4">Adp-ribosylation factor 1</fullName>
    </submittedName>
</protein>
<gene>
    <name evidence="4" type="primary">Contig19589.g20770</name>
    <name evidence="4" type="ORF">STYLEM_20898</name>
</gene>
<dbReference type="InterPro" id="IPR044612">
    <property type="entry name" value="ARL2/3"/>
</dbReference>
<reference evidence="4 5" key="1">
    <citation type="submission" date="2014-06" db="EMBL/GenBank/DDBJ databases">
        <authorList>
            <person name="Swart Estienne"/>
        </authorList>
    </citation>
    <scope>NUCLEOTIDE SEQUENCE [LARGE SCALE GENOMIC DNA]</scope>
    <source>
        <strain evidence="4 5">130c</strain>
    </source>
</reference>
<evidence type="ECO:0000313" key="5">
    <source>
        <dbReference type="Proteomes" id="UP000039865"/>
    </source>
</evidence>
<dbReference type="InterPro" id="IPR006689">
    <property type="entry name" value="Small_GTPase_ARF/SAR"/>
</dbReference>
<dbReference type="InterPro" id="IPR027417">
    <property type="entry name" value="P-loop_NTPase"/>
</dbReference>
<evidence type="ECO:0000256" key="2">
    <source>
        <dbReference type="ARBA" id="ARBA00023134"/>
    </source>
</evidence>
<dbReference type="Pfam" id="PF00025">
    <property type="entry name" value="Arf"/>
    <property type="match status" value="1"/>
</dbReference>
<dbReference type="Proteomes" id="UP000039865">
    <property type="component" value="Unassembled WGS sequence"/>
</dbReference>
<organism evidence="4 5">
    <name type="scientific">Stylonychia lemnae</name>
    <name type="common">Ciliate</name>
    <dbReference type="NCBI Taxonomy" id="5949"/>
    <lineage>
        <taxon>Eukaryota</taxon>
        <taxon>Sar</taxon>
        <taxon>Alveolata</taxon>
        <taxon>Ciliophora</taxon>
        <taxon>Intramacronucleata</taxon>
        <taxon>Spirotrichea</taxon>
        <taxon>Stichotrichia</taxon>
        <taxon>Sporadotrichida</taxon>
        <taxon>Oxytrichidae</taxon>
        <taxon>Stylonychinae</taxon>
        <taxon>Stylonychia</taxon>
    </lineage>
</organism>
<sequence length="94" mass="10683">MSSQLLGILGLDHTLKILCDIITRIPNIPVLIFANKMDLGGNMTPSEIIEKLDINPQMKRFQWMIQECSAVQYQGVNEGLIWLTNKIVKNSKQK</sequence>
<proteinExistence type="predicted"/>
<dbReference type="EMBL" id="CCKQ01019708">
    <property type="protein sequence ID" value="CDW91738.1"/>
    <property type="molecule type" value="Genomic_DNA"/>
</dbReference>
<dbReference type="AlphaFoldDB" id="A0A078BDT2"/>
<dbReference type="SUPFAM" id="SSF52540">
    <property type="entry name" value="P-loop containing nucleoside triphosphate hydrolases"/>
    <property type="match status" value="1"/>
</dbReference>
<dbReference type="GO" id="GO:0005525">
    <property type="term" value="F:GTP binding"/>
    <property type="evidence" value="ECO:0007669"/>
    <property type="project" value="UniProtKB-KW"/>
</dbReference>
<evidence type="ECO:0000256" key="3">
    <source>
        <dbReference type="PIRSR" id="PIRSR606689-1"/>
    </source>
</evidence>